<feature type="binding site" evidence="3">
    <location>
        <position position="332"/>
    </location>
    <ligand>
        <name>CTP</name>
        <dbReference type="ChEBI" id="CHEBI:37563"/>
    </ligand>
</feature>
<dbReference type="SUPFAM" id="SSF52507">
    <property type="entry name" value="Homo-oligomeric flavin-containing Cys decarboxylases, HFCD"/>
    <property type="match status" value="1"/>
</dbReference>
<dbReference type="Proteomes" id="UP000009102">
    <property type="component" value="Chromosome"/>
</dbReference>
<feature type="region of interest" description="Phosphopantothenate--cysteine ligase" evidence="3">
    <location>
        <begin position="185"/>
        <end position="393"/>
    </location>
</feature>
<feature type="region of interest" description="Phosphopantothenoylcysteine decarboxylase" evidence="3">
    <location>
        <begin position="1"/>
        <end position="184"/>
    </location>
</feature>
<dbReference type="SUPFAM" id="SSF102645">
    <property type="entry name" value="CoaB-like"/>
    <property type="match status" value="1"/>
</dbReference>
<dbReference type="HAMAP" id="MF_02225">
    <property type="entry name" value="CoaBC"/>
    <property type="match status" value="1"/>
</dbReference>
<comment type="similarity">
    <text evidence="3 4">In the C-terminal section; belongs to the PPC synthetase family.</text>
</comment>
<keyword evidence="2 3" id="KW-0456">Lyase</keyword>
<dbReference type="STRING" id="555778.Hneap_0177"/>
<keyword evidence="8" id="KW-1185">Reference proteome</keyword>
<evidence type="ECO:0000313" key="7">
    <source>
        <dbReference type="EMBL" id="ACX95040.1"/>
    </source>
</evidence>
<protein>
    <recommendedName>
        <fullName evidence="3">Coenzyme A biosynthesis bifunctional protein CoaBC</fullName>
    </recommendedName>
    <alternativeName>
        <fullName evidence="3">DNA/pantothenate metabolism flavoprotein</fullName>
    </alternativeName>
    <alternativeName>
        <fullName evidence="3">Phosphopantothenoylcysteine synthetase/decarboxylase</fullName>
        <shortName evidence="3">PPCS-PPCDC</shortName>
    </alternativeName>
    <domain>
        <recommendedName>
            <fullName evidence="3">Phosphopantothenoylcysteine decarboxylase</fullName>
            <shortName evidence="3">PPC decarboxylase</shortName>
            <shortName evidence="3">PPC-DC</shortName>
            <ecNumber evidence="3">4.1.1.36</ecNumber>
        </recommendedName>
        <alternativeName>
            <fullName evidence="3">CoaC</fullName>
        </alternativeName>
    </domain>
    <domain>
        <recommendedName>
            <fullName evidence="3">Phosphopantothenate--cysteine ligase</fullName>
            <ecNumber evidence="3">6.3.2.5</ecNumber>
        </recommendedName>
        <alternativeName>
            <fullName evidence="3">CoaB</fullName>
        </alternativeName>
        <alternativeName>
            <fullName evidence="3">Phosphopantothenoylcysteine synthetase</fullName>
            <shortName evidence="3">PPC synthetase</shortName>
            <shortName evidence="3">PPC-S</shortName>
        </alternativeName>
    </domain>
</protein>
<comment type="pathway">
    <text evidence="3 4">Cofactor biosynthesis; coenzyme A biosynthesis; CoA from (R)-pantothenate: step 3/5.</text>
</comment>
<keyword evidence="3 4" id="KW-0288">FMN</keyword>
<dbReference type="GO" id="GO:0046872">
    <property type="term" value="F:metal ion binding"/>
    <property type="evidence" value="ECO:0007669"/>
    <property type="project" value="UniProtKB-KW"/>
</dbReference>
<dbReference type="KEGG" id="hna:Hneap_0177"/>
<dbReference type="InterPro" id="IPR003382">
    <property type="entry name" value="Flavoprotein"/>
</dbReference>
<dbReference type="Pfam" id="PF04127">
    <property type="entry name" value="DFP"/>
    <property type="match status" value="1"/>
</dbReference>
<keyword evidence="3 4" id="KW-0285">Flavoprotein</keyword>
<comment type="similarity">
    <text evidence="3 4">In the N-terminal section; belongs to the HFCD (homo-oligomeric flavin containing Cys decarboxylase) superfamily.</text>
</comment>
<comment type="catalytic activity">
    <reaction evidence="3 4">
        <text>(R)-4'-phosphopantothenate + L-cysteine + CTP = N-[(R)-4-phosphopantothenoyl]-L-cysteine + CMP + diphosphate + H(+)</text>
        <dbReference type="Rhea" id="RHEA:19397"/>
        <dbReference type="ChEBI" id="CHEBI:10986"/>
        <dbReference type="ChEBI" id="CHEBI:15378"/>
        <dbReference type="ChEBI" id="CHEBI:33019"/>
        <dbReference type="ChEBI" id="CHEBI:35235"/>
        <dbReference type="ChEBI" id="CHEBI:37563"/>
        <dbReference type="ChEBI" id="CHEBI:59458"/>
        <dbReference type="ChEBI" id="CHEBI:60377"/>
        <dbReference type="EC" id="6.3.2.5"/>
    </reaction>
</comment>
<keyword evidence="1 3" id="KW-0210">Decarboxylase</keyword>
<comment type="function">
    <text evidence="4">Catalyzes two steps in the biosynthesis of coenzyme A. In the first step cysteine is conjugated to 4'-phosphopantothenate to form 4-phosphopantothenoylcysteine, in the latter compound is decarboxylated to form 4'-phosphopantotheine.</text>
</comment>
<feature type="binding site" evidence="3">
    <location>
        <begin position="300"/>
        <end position="303"/>
    </location>
    <ligand>
        <name>CTP</name>
        <dbReference type="ChEBI" id="CHEBI:37563"/>
    </ligand>
</feature>
<dbReference type="EC" id="4.1.1.36" evidence="3"/>
<evidence type="ECO:0000256" key="1">
    <source>
        <dbReference type="ARBA" id="ARBA00022793"/>
    </source>
</evidence>
<keyword evidence="3" id="KW-0511">Multifunctional enzyme</keyword>
<feature type="binding site" evidence="3">
    <location>
        <position position="336"/>
    </location>
    <ligand>
        <name>CTP</name>
        <dbReference type="ChEBI" id="CHEBI:37563"/>
    </ligand>
</feature>
<dbReference type="GO" id="GO:0015937">
    <property type="term" value="P:coenzyme A biosynthetic process"/>
    <property type="evidence" value="ECO:0007669"/>
    <property type="project" value="UniProtKB-UniRule"/>
</dbReference>
<feature type="domain" description="DNA/pantothenate metabolism flavoprotein C-terminal" evidence="6">
    <location>
        <begin position="181"/>
        <end position="388"/>
    </location>
</feature>
<dbReference type="GO" id="GO:0071513">
    <property type="term" value="C:phosphopantothenoylcysteine decarboxylase complex"/>
    <property type="evidence" value="ECO:0007669"/>
    <property type="project" value="TreeGrafter"/>
</dbReference>
<comment type="cofactor">
    <cofactor evidence="3">
        <name>FMN</name>
        <dbReference type="ChEBI" id="CHEBI:58210"/>
    </cofactor>
    <text evidence="3">Binds 1 FMN per subunit.</text>
</comment>
<comment type="catalytic activity">
    <reaction evidence="3 4">
        <text>N-[(R)-4-phosphopantothenoyl]-L-cysteine + H(+) = (R)-4'-phosphopantetheine + CO2</text>
        <dbReference type="Rhea" id="RHEA:16793"/>
        <dbReference type="ChEBI" id="CHEBI:15378"/>
        <dbReference type="ChEBI" id="CHEBI:16526"/>
        <dbReference type="ChEBI" id="CHEBI:59458"/>
        <dbReference type="ChEBI" id="CHEBI:61723"/>
        <dbReference type="EC" id="4.1.1.36"/>
    </reaction>
</comment>
<accession>D0KWP3</accession>
<dbReference type="EMBL" id="CP001801">
    <property type="protein sequence ID" value="ACX95040.1"/>
    <property type="molecule type" value="Genomic_DNA"/>
</dbReference>
<evidence type="ECO:0000259" key="6">
    <source>
        <dbReference type="Pfam" id="PF04127"/>
    </source>
</evidence>
<feature type="active site" description="Proton donor" evidence="3">
    <location>
        <position position="153"/>
    </location>
</feature>
<keyword evidence="3" id="KW-0479">Metal-binding</keyword>
<dbReference type="UniPathway" id="UPA00241">
    <property type="reaction ID" value="UER00353"/>
</dbReference>
<dbReference type="Gene3D" id="3.40.50.1950">
    <property type="entry name" value="Flavin prenyltransferase-like"/>
    <property type="match status" value="1"/>
</dbReference>
<gene>
    <name evidence="3" type="primary">coaBC</name>
    <name evidence="7" type="ordered locus">Hneap_0177</name>
</gene>
<comment type="caution">
    <text evidence="3">Lacks conserved residue(s) required for the propagation of feature annotation.</text>
</comment>
<feature type="binding site" evidence="3">
    <location>
        <position position="272"/>
    </location>
    <ligand>
        <name>CTP</name>
        <dbReference type="ChEBI" id="CHEBI:37563"/>
    </ligand>
</feature>
<dbReference type="Gene3D" id="3.40.50.10300">
    <property type="entry name" value="CoaB-like"/>
    <property type="match status" value="1"/>
</dbReference>
<dbReference type="PANTHER" id="PTHR14359:SF6">
    <property type="entry name" value="PHOSPHOPANTOTHENOYLCYSTEINE DECARBOXYLASE"/>
    <property type="match status" value="1"/>
</dbReference>
<dbReference type="GO" id="GO:0004633">
    <property type="term" value="F:phosphopantothenoylcysteine decarboxylase activity"/>
    <property type="evidence" value="ECO:0007669"/>
    <property type="project" value="UniProtKB-UniRule"/>
</dbReference>
<dbReference type="InterPro" id="IPR007085">
    <property type="entry name" value="DNA/pantothenate-metab_flavo_C"/>
</dbReference>
<sequence length="393" mass="41891">MRILVGISGGIAAYKSIILIRRLRDAGAEVRVVLTENAAQFVTPLSLQAVSGQPVRTHLFDPEAEAGMDHIALARWADVIVIAPASADILARMASGMANDLLTTLVLATTAPVTVAPAMNQQMWAHPAVQANLNTLEKRGVRVIGPASGTQACGEVGAGRMVEPEEMATQILRARSCVDWRGKQVVITAGGTREPIDPVRFIANRSSGKMGFAMAAAAREAGAEVTLICGPNGLPAPAGVHRVDVETAVEMQSAVAAVERMDVFIGAAAVADYRVQTPAEHKLKKSAEFDSLTLTLVKNPDIISEVARRVPKPFVVGFAAETENLQTYAEQKRRAKGMDVICANAVGEGLAFDQPDNALSVIWSGGVHHFERAEKTQLSAHLIELIDKIMSRE</sequence>
<dbReference type="NCBIfam" id="TIGR00521">
    <property type="entry name" value="coaBC_dfp"/>
    <property type="match status" value="1"/>
</dbReference>
<dbReference type="GO" id="GO:0015941">
    <property type="term" value="P:pantothenate catabolic process"/>
    <property type="evidence" value="ECO:0007669"/>
    <property type="project" value="InterPro"/>
</dbReference>
<dbReference type="HOGENOM" id="CLU_033319_0_1_6"/>
<dbReference type="AlphaFoldDB" id="D0KWP3"/>
<keyword evidence="3" id="KW-0460">Magnesium</keyword>
<dbReference type="OrthoDB" id="9802554at2"/>
<comment type="cofactor">
    <cofactor evidence="3">
        <name>Mg(2+)</name>
        <dbReference type="ChEBI" id="CHEBI:18420"/>
    </cofactor>
</comment>
<dbReference type="GO" id="GO:0004632">
    <property type="term" value="F:phosphopantothenate--cysteine ligase activity"/>
    <property type="evidence" value="ECO:0007669"/>
    <property type="project" value="UniProtKB-UniRule"/>
</dbReference>
<evidence type="ECO:0000256" key="4">
    <source>
        <dbReference type="RuleBase" id="RU364078"/>
    </source>
</evidence>
<evidence type="ECO:0000256" key="2">
    <source>
        <dbReference type="ARBA" id="ARBA00023239"/>
    </source>
</evidence>
<dbReference type="RefSeq" id="WP_012823076.1">
    <property type="nucleotide sequence ID" value="NC_013422.1"/>
</dbReference>
<dbReference type="PANTHER" id="PTHR14359">
    <property type="entry name" value="HOMO-OLIGOMERIC FLAVIN CONTAINING CYS DECARBOXYLASE FAMILY"/>
    <property type="match status" value="1"/>
</dbReference>
<feature type="binding site" evidence="3">
    <location>
        <position position="318"/>
    </location>
    <ligand>
        <name>CTP</name>
        <dbReference type="ChEBI" id="CHEBI:37563"/>
    </ligand>
</feature>
<reference evidence="7 8" key="1">
    <citation type="submission" date="2009-10" db="EMBL/GenBank/DDBJ databases">
        <title>Complete sequence of Halothiobacillus neapolitanus c2.</title>
        <authorList>
            <consortium name="US DOE Joint Genome Institute"/>
            <person name="Lucas S."/>
            <person name="Copeland A."/>
            <person name="Lapidus A."/>
            <person name="Glavina del Rio T."/>
            <person name="Tice H."/>
            <person name="Bruce D."/>
            <person name="Goodwin L."/>
            <person name="Pitluck S."/>
            <person name="Davenport K."/>
            <person name="Brettin T."/>
            <person name="Detter J.C."/>
            <person name="Han C."/>
            <person name="Tapia R."/>
            <person name="Larimer F."/>
            <person name="Land M."/>
            <person name="Hauser L."/>
            <person name="Kyrpides N."/>
            <person name="Mikhailova N."/>
            <person name="Kerfeld C."/>
            <person name="Cannon G."/>
            <person name="Heinhort S."/>
        </authorList>
    </citation>
    <scope>NUCLEOTIDE SEQUENCE [LARGE SCALE GENOMIC DNA]</scope>
    <source>
        <strain evidence="8">ATCC 23641 / c2</strain>
    </source>
</reference>
<dbReference type="GO" id="GO:0010181">
    <property type="term" value="F:FMN binding"/>
    <property type="evidence" value="ECO:0007669"/>
    <property type="project" value="UniProtKB-UniRule"/>
</dbReference>
<proteinExistence type="inferred from homology"/>
<organism evidence="7 8">
    <name type="scientific">Halothiobacillus neapolitanus (strain ATCC 23641 / DSM 15147 / CIP 104769 / NCIMB 8539 / c2)</name>
    <name type="common">Thiobacillus neapolitanus</name>
    <dbReference type="NCBI Taxonomy" id="555778"/>
    <lineage>
        <taxon>Bacteria</taxon>
        <taxon>Pseudomonadati</taxon>
        <taxon>Pseudomonadota</taxon>
        <taxon>Gammaproteobacteria</taxon>
        <taxon>Chromatiales</taxon>
        <taxon>Halothiobacillaceae</taxon>
        <taxon>Halothiobacillus</taxon>
    </lineage>
</organism>
<name>D0KWP3_HALNC</name>
<evidence type="ECO:0000256" key="3">
    <source>
        <dbReference type="HAMAP-Rule" id="MF_02225"/>
    </source>
</evidence>
<dbReference type="InterPro" id="IPR035929">
    <property type="entry name" value="CoaB-like_sf"/>
</dbReference>
<comment type="function">
    <text evidence="3">Catalyzes two sequential steps in the biosynthesis of coenzyme A. In the first step cysteine is conjugated to 4'-phosphopantothenate to form 4-phosphopantothenoylcysteine. In the second step the latter compound is decarboxylated to form 4'-phosphopantotheine.</text>
</comment>
<feature type="domain" description="Flavoprotein" evidence="5">
    <location>
        <begin position="1"/>
        <end position="173"/>
    </location>
</feature>
<dbReference type="InterPro" id="IPR036551">
    <property type="entry name" value="Flavin_trans-like"/>
</dbReference>
<feature type="binding site" evidence="3">
    <location>
        <position position="282"/>
    </location>
    <ligand>
        <name>CTP</name>
        <dbReference type="ChEBI" id="CHEBI:37563"/>
    </ligand>
</feature>
<dbReference type="Pfam" id="PF02441">
    <property type="entry name" value="Flavoprotein"/>
    <property type="match status" value="1"/>
</dbReference>
<keyword evidence="3 4" id="KW-0436">Ligase</keyword>
<evidence type="ECO:0000313" key="8">
    <source>
        <dbReference type="Proteomes" id="UP000009102"/>
    </source>
</evidence>
<evidence type="ECO:0000259" key="5">
    <source>
        <dbReference type="Pfam" id="PF02441"/>
    </source>
</evidence>
<comment type="pathway">
    <text evidence="3 4">Cofactor biosynthesis; coenzyme A biosynthesis; CoA from (R)-pantothenate: step 2/5.</text>
</comment>
<dbReference type="EC" id="6.3.2.5" evidence="3"/>
<dbReference type="eggNOG" id="COG0452">
    <property type="taxonomic scope" value="Bacteria"/>
</dbReference>
<dbReference type="InterPro" id="IPR005252">
    <property type="entry name" value="CoaBC"/>
</dbReference>